<dbReference type="InterPro" id="IPR056423">
    <property type="entry name" value="BACK_BPM_SPOP"/>
</dbReference>
<dbReference type="PANTHER" id="PTHR26379:SF504">
    <property type="entry name" value="OS08G0523800 PROTEIN"/>
    <property type="match status" value="1"/>
</dbReference>
<dbReference type="OrthoDB" id="6359816at2759"/>
<comment type="similarity">
    <text evidence="2">Belongs to the Tdpoz family.</text>
</comment>
<dbReference type="SUPFAM" id="SSF49599">
    <property type="entry name" value="TRAF domain-like"/>
    <property type="match status" value="2"/>
</dbReference>
<dbReference type="PANTHER" id="PTHR26379">
    <property type="entry name" value="BTB/POZ AND MATH DOMAIN-CONTAINING PROTEIN 1"/>
    <property type="match status" value="1"/>
</dbReference>
<name>A0A5J9T136_9POAL</name>
<dbReference type="Gene3D" id="1.25.40.420">
    <property type="match status" value="1"/>
</dbReference>
<accession>A0A5J9T136</accession>
<dbReference type="SMART" id="SM00225">
    <property type="entry name" value="BTB"/>
    <property type="match status" value="1"/>
</dbReference>
<sequence length="431" mass="47638">MLDSGFAEFKIDYLKIKDFAIGAREISESISVSGHPWRIFCYPRGRGLDGKGEYLSIFLQLASNDAKNVRAIFEAFLTDKDGAPSSSVAQSITVSKQGHPPLMERRTIDSAFHEIRINYEQTRHLPIGKAIFSDAFSAGGHMWRIMCFPRGTKHAGEGNYVAIFAELVCKSKSVNAIFEAFLVGKDGHPSSTNAKRTIHLFQSDEDDWGWLEFVSHTDLIADYVIDGHFTVMCGVIVISDRSISVPPSDIGKHLGTLLDSTDGTDVSFIIDSETFHAHRAVLAAHSPVFRAELLGSMAEAAMSTITLHDIAPATFKVMLQFIYTDVFPGDKELGESPSEMVQHLLAAADRYALDRLKLMCAQKLWSDVSVHTVASTLACAEMYNCPDLKKNCIDFFAVEKNFKKAVLTPGFVQLVQQCPSIIDELREKTGT</sequence>
<evidence type="ECO:0000256" key="2">
    <source>
        <dbReference type="ARBA" id="ARBA00010846"/>
    </source>
</evidence>
<dbReference type="AlphaFoldDB" id="A0A5J9T136"/>
<dbReference type="Pfam" id="PF24570">
    <property type="entry name" value="BACK_BPM_SPOP"/>
    <property type="match status" value="1"/>
</dbReference>
<evidence type="ECO:0008006" key="7">
    <source>
        <dbReference type="Google" id="ProtNLM"/>
    </source>
</evidence>
<dbReference type="InterPro" id="IPR045005">
    <property type="entry name" value="BPM1-6"/>
</dbReference>
<evidence type="ECO:0000256" key="1">
    <source>
        <dbReference type="ARBA" id="ARBA00004906"/>
    </source>
</evidence>
<dbReference type="Proteomes" id="UP000324897">
    <property type="component" value="Unassembled WGS sequence"/>
</dbReference>
<comment type="pathway">
    <text evidence="1">Protein modification; protein ubiquitination.</text>
</comment>
<dbReference type="PROSITE" id="PS50097">
    <property type="entry name" value="BTB"/>
    <property type="match status" value="1"/>
</dbReference>
<dbReference type="PROSITE" id="PS50144">
    <property type="entry name" value="MATH"/>
    <property type="match status" value="1"/>
</dbReference>
<comment type="caution">
    <text evidence="5">The sequence shown here is derived from an EMBL/GenBank/DDBJ whole genome shotgun (WGS) entry which is preliminary data.</text>
</comment>
<evidence type="ECO:0000313" key="6">
    <source>
        <dbReference type="Proteomes" id="UP000324897"/>
    </source>
</evidence>
<gene>
    <name evidence="5" type="ORF">EJB05_48139</name>
</gene>
<organism evidence="5 6">
    <name type="scientific">Eragrostis curvula</name>
    <name type="common">weeping love grass</name>
    <dbReference type="NCBI Taxonomy" id="38414"/>
    <lineage>
        <taxon>Eukaryota</taxon>
        <taxon>Viridiplantae</taxon>
        <taxon>Streptophyta</taxon>
        <taxon>Embryophyta</taxon>
        <taxon>Tracheophyta</taxon>
        <taxon>Spermatophyta</taxon>
        <taxon>Magnoliopsida</taxon>
        <taxon>Liliopsida</taxon>
        <taxon>Poales</taxon>
        <taxon>Poaceae</taxon>
        <taxon>PACMAD clade</taxon>
        <taxon>Chloridoideae</taxon>
        <taxon>Eragrostideae</taxon>
        <taxon>Eragrostidinae</taxon>
        <taxon>Eragrostis</taxon>
    </lineage>
</organism>
<dbReference type="EMBL" id="RWGY01000051">
    <property type="protein sequence ID" value="TVU04992.1"/>
    <property type="molecule type" value="Genomic_DNA"/>
</dbReference>
<feature type="domain" description="MATH" evidence="4">
    <location>
        <begin position="109"/>
        <end position="235"/>
    </location>
</feature>
<dbReference type="Pfam" id="PF22486">
    <property type="entry name" value="MATH_2"/>
    <property type="match status" value="2"/>
</dbReference>
<keyword evidence="6" id="KW-1185">Reference proteome</keyword>
<dbReference type="InterPro" id="IPR002083">
    <property type="entry name" value="MATH/TRAF_dom"/>
</dbReference>
<dbReference type="Gene3D" id="3.30.710.10">
    <property type="entry name" value="Potassium Channel Kv1.1, Chain A"/>
    <property type="match status" value="1"/>
</dbReference>
<protein>
    <recommendedName>
        <fullName evidence="7">BTB domain-containing protein</fullName>
    </recommendedName>
</protein>
<dbReference type="InterPro" id="IPR008974">
    <property type="entry name" value="TRAF-like"/>
</dbReference>
<evidence type="ECO:0000259" key="4">
    <source>
        <dbReference type="PROSITE" id="PS50144"/>
    </source>
</evidence>
<evidence type="ECO:0000259" key="3">
    <source>
        <dbReference type="PROSITE" id="PS50097"/>
    </source>
</evidence>
<dbReference type="SUPFAM" id="SSF54695">
    <property type="entry name" value="POZ domain"/>
    <property type="match status" value="1"/>
</dbReference>
<proteinExistence type="inferred from homology"/>
<dbReference type="CDD" id="cd00121">
    <property type="entry name" value="MATH"/>
    <property type="match status" value="2"/>
</dbReference>
<dbReference type="InterPro" id="IPR000210">
    <property type="entry name" value="BTB/POZ_dom"/>
</dbReference>
<dbReference type="InterPro" id="IPR011333">
    <property type="entry name" value="SKP1/BTB/POZ_sf"/>
</dbReference>
<dbReference type="CDD" id="cd18280">
    <property type="entry name" value="BTB_POZ_BPM_plant"/>
    <property type="match status" value="1"/>
</dbReference>
<reference evidence="5 6" key="1">
    <citation type="journal article" date="2019" name="Sci. Rep.">
        <title>A high-quality genome of Eragrostis curvula grass provides insights into Poaceae evolution and supports new strategies to enhance forage quality.</title>
        <authorList>
            <person name="Carballo J."/>
            <person name="Santos B.A.C.M."/>
            <person name="Zappacosta D."/>
            <person name="Garbus I."/>
            <person name="Selva J.P."/>
            <person name="Gallo C.A."/>
            <person name="Diaz A."/>
            <person name="Albertini E."/>
            <person name="Caccamo M."/>
            <person name="Echenique V."/>
        </authorList>
    </citation>
    <scope>NUCLEOTIDE SEQUENCE [LARGE SCALE GENOMIC DNA]</scope>
    <source>
        <strain evidence="6">cv. Victoria</strain>
        <tissue evidence="5">Leaf</tissue>
    </source>
</reference>
<dbReference type="GO" id="GO:0016567">
    <property type="term" value="P:protein ubiquitination"/>
    <property type="evidence" value="ECO:0007669"/>
    <property type="project" value="InterPro"/>
</dbReference>
<dbReference type="Gene3D" id="2.60.210.10">
    <property type="entry name" value="Apoptosis, Tumor Necrosis Factor Receptor Associated Protein 2, Chain A"/>
    <property type="match status" value="2"/>
</dbReference>
<feature type="non-terminal residue" evidence="5">
    <location>
        <position position="1"/>
    </location>
</feature>
<feature type="domain" description="BTB" evidence="3">
    <location>
        <begin position="264"/>
        <end position="325"/>
    </location>
</feature>
<dbReference type="Pfam" id="PF00651">
    <property type="entry name" value="BTB"/>
    <property type="match status" value="1"/>
</dbReference>
<dbReference type="Gramene" id="TVU04992">
    <property type="protein sequence ID" value="TVU04992"/>
    <property type="gene ID" value="EJB05_48139"/>
</dbReference>
<evidence type="ECO:0000313" key="5">
    <source>
        <dbReference type="EMBL" id="TVU04992.1"/>
    </source>
</evidence>